<dbReference type="RefSeq" id="WP_406760711.1">
    <property type="nucleotide sequence ID" value="NZ_JBJIAB010000005.1"/>
</dbReference>
<reference evidence="1 2" key="1">
    <citation type="submission" date="2024-11" db="EMBL/GenBank/DDBJ databases">
        <authorList>
            <person name="Heng Y.C."/>
            <person name="Lim A.C.H."/>
            <person name="Lee J.K.Y."/>
            <person name="Kittelmann S."/>
        </authorList>
    </citation>
    <scope>NUCLEOTIDE SEQUENCE [LARGE SCALE GENOMIC DNA]</scope>
    <source>
        <strain evidence="1 2">WILCCON 0112</strain>
    </source>
</reference>
<evidence type="ECO:0000313" key="1">
    <source>
        <dbReference type="EMBL" id="MFL0164540.1"/>
    </source>
</evidence>
<sequence>MSAYMITYDLNKSGQDYDNVIKAIKDSSISWCSYWKSSYLIKSNLTSNQIFDNIKSYLDSNDRLIIVEAKKTNYQGWLSEEQWKFIKDNIFNYFDI</sequence>
<keyword evidence="2" id="KW-1185">Reference proteome</keyword>
<proteinExistence type="predicted"/>
<organism evidence="1 2">
    <name type="scientific">Candidatus Clostridium helianthi</name>
    <dbReference type="NCBI Taxonomy" id="3381660"/>
    <lineage>
        <taxon>Bacteria</taxon>
        <taxon>Bacillati</taxon>
        <taxon>Bacillota</taxon>
        <taxon>Clostridia</taxon>
        <taxon>Eubacteriales</taxon>
        <taxon>Clostridiaceae</taxon>
        <taxon>Clostridium</taxon>
    </lineage>
</organism>
<evidence type="ECO:0000313" key="2">
    <source>
        <dbReference type="Proteomes" id="UP001623600"/>
    </source>
</evidence>
<dbReference type="Proteomes" id="UP001623600">
    <property type="component" value="Unassembled WGS sequence"/>
</dbReference>
<comment type="caution">
    <text evidence="1">The sequence shown here is derived from an EMBL/GenBank/DDBJ whole genome shotgun (WGS) entry which is preliminary data.</text>
</comment>
<accession>A0ABW8S1B8</accession>
<evidence type="ECO:0008006" key="3">
    <source>
        <dbReference type="Google" id="ProtNLM"/>
    </source>
</evidence>
<name>A0ABW8S1B8_9CLOT</name>
<dbReference type="EMBL" id="JBJIAB010000005">
    <property type="protein sequence ID" value="MFL0164540.1"/>
    <property type="molecule type" value="Genomic_DNA"/>
</dbReference>
<gene>
    <name evidence="1" type="ORF">ACJDTP_05575</name>
</gene>
<protein>
    <recommendedName>
        <fullName evidence="3">SinR family protein</fullName>
    </recommendedName>
</protein>